<dbReference type="STRING" id="592010.GCWU000182_001084"/>
<organism evidence="1 2">
    <name type="scientific">Abiotrophia defectiva ATCC 49176</name>
    <dbReference type="NCBI Taxonomy" id="592010"/>
    <lineage>
        <taxon>Bacteria</taxon>
        <taxon>Bacillati</taxon>
        <taxon>Bacillota</taxon>
        <taxon>Bacilli</taxon>
        <taxon>Lactobacillales</taxon>
        <taxon>Aerococcaceae</taxon>
        <taxon>Abiotrophia</taxon>
    </lineage>
</organism>
<proteinExistence type="predicted"/>
<dbReference type="EMBL" id="ACIN03000007">
    <property type="protein sequence ID" value="ESK65610.1"/>
    <property type="molecule type" value="Genomic_DNA"/>
</dbReference>
<reference evidence="1" key="1">
    <citation type="submission" date="2013-06" db="EMBL/GenBank/DDBJ databases">
        <authorList>
            <person name="Weinstock G."/>
            <person name="Sodergren E."/>
            <person name="Clifton S."/>
            <person name="Fulton L."/>
            <person name="Fulton B."/>
            <person name="Courtney L."/>
            <person name="Fronick C."/>
            <person name="Harrison M."/>
            <person name="Strong C."/>
            <person name="Farmer C."/>
            <person name="Delahaunty K."/>
            <person name="Markovic C."/>
            <person name="Hall O."/>
            <person name="Minx P."/>
            <person name="Tomlinson C."/>
            <person name="Mitreva M."/>
            <person name="Nelson J."/>
            <person name="Hou S."/>
            <person name="Wollam A."/>
            <person name="Pepin K.H."/>
            <person name="Johnson M."/>
            <person name="Bhonagiri V."/>
            <person name="Nash W.E."/>
            <person name="Warren W."/>
            <person name="Chinwalla A."/>
            <person name="Mardis E.R."/>
            <person name="Wilson R.K."/>
        </authorList>
    </citation>
    <scope>NUCLEOTIDE SEQUENCE [LARGE SCALE GENOMIC DNA]</scope>
    <source>
        <strain evidence="1">ATCC 49176</strain>
    </source>
</reference>
<dbReference type="AlphaFoldDB" id="W1Q374"/>
<keyword evidence="2" id="KW-1185">Reference proteome</keyword>
<dbReference type="HOGENOM" id="CLU_2519973_0_0_9"/>
<protein>
    <submittedName>
        <fullName evidence="1">Uncharacterized protein</fullName>
    </submittedName>
</protein>
<dbReference type="Proteomes" id="UP000019050">
    <property type="component" value="Unassembled WGS sequence"/>
</dbReference>
<accession>W1Q374</accession>
<sequence length="84" mass="9190">MAAVAALGKARPLWLTDFSQPAAVFRLGGLWWPKSLCSKATHTPAILMPQGLLCPAAALPSLESEKFCVANKIYESIWLQVLFF</sequence>
<evidence type="ECO:0000313" key="2">
    <source>
        <dbReference type="Proteomes" id="UP000019050"/>
    </source>
</evidence>
<comment type="caution">
    <text evidence="1">The sequence shown here is derived from an EMBL/GenBank/DDBJ whole genome shotgun (WGS) entry which is preliminary data.</text>
</comment>
<name>W1Q374_ABIDE</name>
<gene>
    <name evidence="1" type="ORF">GCWU000182_001084</name>
</gene>
<evidence type="ECO:0000313" key="1">
    <source>
        <dbReference type="EMBL" id="ESK65610.1"/>
    </source>
</evidence>